<evidence type="ECO:0000256" key="3">
    <source>
        <dbReference type="ARBA" id="ARBA00022795"/>
    </source>
</evidence>
<dbReference type="Proteomes" id="UP001057520">
    <property type="component" value="Chromosome"/>
</dbReference>
<evidence type="ECO:0000256" key="4">
    <source>
        <dbReference type="ARBA" id="ARBA00024746"/>
    </source>
</evidence>
<protein>
    <recommendedName>
        <fullName evidence="2 5">Basal-body rod modification protein FlgD</fullName>
    </recommendedName>
</protein>
<dbReference type="Gene3D" id="2.60.40.4070">
    <property type="match status" value="1"/>
</dbReference>
<dbReference type="EMBL" id="CP096040">
    <property type="protein sequence ID" value="USQ97141.1"/>
    <property type="molecule type" value="Genomic_DNA"/>
</dbReference>
<reference evidence="7 8" key="1">
    <citation type="submission" date="2022-04" db="EMBL/GenBank/DDBJ databases">
        <title>Genome sequence of soybean root-associated Caulobacter segnis RL271.</title>
        <authorList>
            <person name="Longley R."/>
            <person name="Bonito G."/>
            <person name="Trigodet F."/>
            <person name="Crosson S."/>
            <person name="Fiebig A."/>
        </authorList>
    </citation>
    <scope>NUCLEOTIDE SEQUENCE [LARGE SCALE GENOMIC DNA]</scope>
    <source>
        <strain evidence="7 8">RL271</strain>
    </source>
</reference>
<accession>A0ABY4ZWJ7</accession>
<evidence type="ECO:0000256" key="1">
    <source>
        <dbReference type="ARBA" id="ARBA00010577"/>
    </source>
</evidence>
<dbReference type="Pfam" id="PF03963">
    <property type="entry name" value="FlgD"/>
    <property type="match status" value="1"/>
</dbReference>
<evidence type="ECO:0000256" key="2">
    <source>
        <dbReference type="ARBA" id="ARBA00016013"/>
    </source>
</evidence>
<evidence type="ECO:0000313" key="8">
    <source>
        <dbReference type="Proteomes" id="UP001057520"/>
    </source>
</evidence>
<keyword evidence="3 5" id="KW-1005">Bacterial flagellum biogenesis</keyword>
<name>A0ABY4ZWJ7_9CAUL</name>
<gene>
    <name evidence="7" type="ORF">MZV50_06200</name>
</gene>
<keyword evidence="7" id="KW-0969">Cilium</keyword>
<sequence length="238" mass="24571">MTTAVSSQNTSSVLDKINNSRSSLANNEQTFLKLLTTQLKNQDPLSPTDTTQMTQQITSMTGVEQQLVTNDLLAALVGMNTGTGLSEGVNMIGKQVTATTDNSTLKNGKATFSWSQPGASTSLTVEVKNAAGKVVRTLKPDDQKSGAHTITWDGKDDSGAQLADGGVYTIAVTAKGPDGKDLKATNIKGRAEGLVTAVDNSTGSPMVIVDGQSIPVDSVIGITAVASNNNTAADKEAA</sequence>
<keyword evidence="8" id="KW-1185">Reference proteome</keyword>
<feature type="domain" description="FlgD/Vpr Ig-like" evidence="6">
    <location>
        <begin position="104"/>
        <end position="176"/>
    </location>
</feature>
<dbReference type="InterPro" id="IPR005648">
    <property type="entry name" value="FlgD"/>
</dbReference>
<dbReference type="InterPro" id="IPR025965">
    <property type="entry name" value="FlgD/Vpr_Ig-like"/>
</dbReference>
<dbReference type="Gene3D" id="2.30.30.910">
    <property type="match status" value="1"/>
</dbReference>
<evidence type="ECO:0000259" key="6">
    <source>
        <dbReference type="Pfam" id="PF13860"/>
    </source>
</evidence>
<comment type="function">
    <text evidence="4 5">Required for flagellar hook formation. May act as a scaffolding protein.</text>
</comment>
<evidence type="ECO:0000256" key="5">
    <source>
        <dbReference type="RuleBase" id="RU362076"/>
    </source>
</evidence>
<comment type="similarity">
    <text evidence="1 5">Belongs to the FlgD family.</text>
</comment>
<keyword evidence="7" id="KW-0282">Flagellum</keyword>
<evidence type="ECO:0000313" key="7">
    <source>
        <dbReference type="EMBL" id="USQ97141.1"/>
    </source>
</evidence>
<keyword evidence="7" id="KW-0966">Cell projection</keyword>
<proteinExistence type="inferred from homology"/>
<dbReference type="Pfam" id="PF13860">
    <property type="entry name" value="FlgD_ig"/>
    <property type="match status" value="1"/>
</dbReference>
<organism evidence="7 8">
    <name type="scientific">Caulobacter segnis</name>
    <dbReference type="NCBI Taxonomy" id="88688"/>
    <lineage>
        <taxon>Bacteria</taxon>
        <taxon>Pseudomonadati</taxon>
        <taxon>Pseudomonadota</taxon>
        <taxon>Alphaproteobacteria</taxon>
        <taxon>Caulobacterales</taxon>
        <taxon>Caulobacteraceae</taxon>
        <taxon>Caulobacter</taxon>
    </lineage>
</organism>